<comment type="subcellular location">
    <subcellularLocation>
        <location evidence="1">Membrane</location>
        <topology evidence="1">Multi-pass membrane protein</topology>
    </subcellularLocation>
</comment>
<name>A0A1K1Q2J8_9FLAO</name>
<keyword evidence="2 5" id="KW-0812">Transmembrane</keyword>
<evidence type="ECO:0000256" key="5">
    <source>
        <dbReference type="SAM" id="Phobius"/>
    </source>
</evidence>
<dbReference type="Pfam" id="PF13564">
    <property type="entry name" value="DoxX_2"/>
    <property type="match status" value="1"/>
</dbReference>
<dbReference type="EMBL" id="FPIY01000003">
    <property type="protein sequence ID" value="SFW54127.1"/>
    <property type="molecule type" value="Genomic_DNA"/>
</dbReference>
<dbReference type="InterPro" id="IPR032808">
    <property type="entry name" value="DoxX"/>
</dbReference>
<keyword evidence="7" id="KW-1185">Reference proteome</keyword>
<evidence type="ECO:0000256" key="1">
    <source>
        <dbReference type="ARBA" id="ARBA00004141"/>
    </source>
</evidence>
<feature type="transmembrane region" description="Helical" evidence="5">
    <location>
        <begin position="47"/>
        <end position="65"/>
    </location>
</feature>
<proteinExistence type="predicted"/>
<keyword evidence="4 5" id="KW-0472">Membrane</keyword>
<evidence type="ECO:0000256" key="2">
    <source>
        <dbReference type="ARBA" id="ARBA00022692"/>
    </source>
</evidence>
<evidence type="ECO:0000256" key="4">
    <source>
        <dbReference type="ARBA" id="ARBA00023136"/>
    </source>
</evidence>
<reference evidence="7" key="1">
    <citation type="submission" date="2016-11" db="EMBL/GenBank/DDBJ databases">
        <authorList>
            <person name="Varghese N."/>
            <person name="Submissions S."/>
        </authorList>
    </citation>
    <scope>NUCLEOTIDE SEQUENCE [LARGE SCALE GENOMIC DNA]</scope>
    <source>
        <strain evidence="7">DSM 24786</strain>
    </source>
</reference>
<dbReference type="OrthoDB" id="7960583at2"/>
<dbReference type="RefSeq" id="WP_072303919.1">
    <property type="nucleotide sequence ID" value="NZ_CBDUMO010000037.1"/>
</dbReference>
<protein>
    <submittedName>
        <fullName evidence="6">DoxX-like family protein</fullName>
    </submittedName>
</protein>
<dbReference type="AlphaFoldDB" id="A0A1K1Q2J8"/>
<evidence type="ECO:0000256" key="3">
    <source>
        <dbReference type="ARBA" id="ARBA00022989"/>
    </source>
</evidence>
<evidence type="ECO:0000313" key="6">
    <source>
        <dbReference type="EMBL" id="SFW54127.1"/>
    </source>
</evidence>
<accession>A0A1K1Q2J8</accession>
<keyword evidence="3 5" id="KW-1133">Transmembrane helix</keyword>
<evidence type="ECO:0000313" key="7">
    <source>
        <dbReference type="Proteomes" id="UP000183257"/>
    </source>
</evidence>
<feature type="transmembrane region" description="Helical" evidence="5">
    <location>
        <begin position="96"/>
        <end position="113"/>
    </location>
</feature>
<dbReference type="GO" id="GO:0016020">
    <property type="term" value="C:membrane"/>
    <property type="evidence" value="ECO:0007669"/>
    <property type="project" value="UniProtKB-SubCell"/>
</dbReference>
<gene>
    <name evidence="6" type="ORF">SAMN05660313_02273</name>
</gene>
<feature type="transmembrane region" description="Helical" evidence="5">
    <location>
        <begin position="7"/>
        <end position="27"/>
    </location>
</feature>
<dbReference type="Proteomes" id="UP000183257">
    <property type="component" value="Unassembled WGS sequence"/>
</dbReference>
<organism evidence="6 7">
    <name type="scientific">Cellulophaga fucicola</name>
    <dbReference type="NCBI Taxonomy" id="76595"/>
    <lineage>
        <taxon>Bacteria</taxon>
        <taxon>Pseudomonadati</taxon>
        <taxon>Bacteroidota</taxon>
        <taxon>Flavobacteriia</taxon>
        <taxon>Flavobacteriales</taxon>
        <taxon>Flavobacteriaceae</taxon>
        <taxon>Cellulophaga</taxon>
    </lineage>
</organism>
<feature type="transmembrane region" description="Helical" evidence="5">
    <location>
        <begin position="72"/>
        <end position="90"/>
    </location>
</feature>
<dbReference type="STRING" id="76595.SAMN05660313_02273"/>
<sequence length="118" mass="13449">MNITKILYWAGTIVLTAIMCFSIYNYFFNYSAISGYFTHLGYPTYLVYPLAIAKILGLVAIWGNFSKTLKEWAYFGFFLNTTMAFAAHYITDNGGYLFAVIAFIGVAVSYYFSKNQRP</sequence>